<keyword evidence="1" id="KW-0472">Membrane</keyword>
<name>A0ABQ4V7U4_9MYCO</name>
<proteinExistence type="predicted"/>
<keyword evidence="1" id="KW-1133">Transmembrane helix</keyword>
<reference evidence="2 3" key="1">
    <citation type="submission" date="2021-08" db="EMBL/GenBank/DDBJ databases">
        <title>Draft genome sequence of Mycolicibacterium sp. NGTWS1702 strain.</title>
        <authorList>
            <person name="Matsumoto M."/>
            <person name="Tang B.C.C."/>
            <person name="Machida Y."/>
            <person name="Matoyama H."/>
            <person name="Kishihara T."/>
            <person name="Sato S."/>
            <person name="Kondo I."/>
            <person name="Sano M."/>
            <person name="Kato G."/>
        </authorList>
    </citation>
    <scope>NUCLEOTIDE SEQUENCE [LARGE SCALE GENOMIC DNA]</scope>
    <source>
        <strain evidence="2 3">NGTWSNA01</strain>
    </source>
</reference>
<protein>
    <recommendedName>
        <fullName evidence="4">Alanine and proline rich membrane protein</fullName>
    </recommendedName>
</protein>
<dbReference type="Proteomes" id="UP001060504">
    <property type="component" value="Unassembled WGS sequence"/>
</dbReference>
<feature type="transmembrane region" description="Helical" evidence="1">
    <location>
        <begin position="12"/>
        <end position="35"/>
    </location>
</feature>
<comment type="caution">
    <text evidence="2">The sequence shown here is derived from an EMBL/GenBank/DDBJ whole genome shotgun (WGS) entry which is preliminary data.</text>
</comment>
<organism evidence="2 3">
    <name type="scientific">Mycolicibacterium cyprinidarum</name>
    <dbReference type="NCBI Taxonomy" id="2860311"/>
    <lineage>
        <taxon>Bacteria</taxon>
        <taxon>Bacillati</taxon>
        <taxon>Actinomycetota</taxon>
        <taxon>Actinomycetes</taxon>
        <taxon>Mycobacteriales</taxon>
        <taxon>Mycobacteriaceae</taxon>
        <taxon>Mycolicibacterium</taxon>
    </lineage>
</organism>
<keyword evidence="1" id="KW-0812">Transmembrane</keyword>
<evidence type="ECO:0000313" key="3">
    <source>
        <dbReference type="Proteomes" id="UP001060504"/>
    </source>
</evidence>
<evidence type="ECO:0000313" key="2">
    <source>
        <dbReference type="EMBL" id="GJF09683.1"/>
    </source>
</evidence>
<dbReference type="EMBL" id="BPRH01003523">
    <property type="protein sequence ID" value="GJF09683.1"/>
    <property type="molecule type" value="Genomic_DNA"/>
</dbReference>
<evidence type="ECO:0000256" key="1">
    <source>
        <dbReference type="SAM" id="Phobius"/>
    </source>
</evidence>
<accession>A0ABQ4V7U4</accession>
<keyword evidence="3" id="KW-1185">Reference proteome</keyword>
<sequence>MIAPMSDTKPGWIAPAALVLAVIAVVLGAWGLFLASSSSGDADVSKAQGAEAKTNVCGAFDMVRNAVSLQTNANLGPDRVAVEAVAANARLATLGGGQFLLARLDESAVSGDLADAVQSFANQLEYIGMGQLAGAPSDDPAQTARLTDAQTSADRVLELCK</sequence>
<evidence type="ECO:0008006" key="4">
    <source>
        <dbReference type="Google" id="ProtNLM"/>
    </source>
</evidence>
<gene>
    <name evidence="2" type="ORF">NGTWS1702_33660</name>
</gene>